<evidence type="ECO:0008006" key="5">
    <source>
        <dbReference type="Google" id="ProtNLM"/>
    </source>
</evidence>
<evidence type="ECO:0000313" key="3">
    <source>
        <dbReference type="EMBL" id="SMQ54901.1"/>
    </source>
</evidence>
<dbReference type="InterPro" id="IPR051058">
    <property type="entry name" value="GDSL_Est/Lipase"/>
</dbReference>
<dbReference type="SUPFAM" id="SSF52266">
    <property type="entry name" value="SGNH hydrolase"/>
    <property type="match status" value="1"/>
</dbReference>
<protein>
    <recommendedName>
        <fullName evidence="5">SGNH hydrolase-type esterase domain-containing protein</fullName>
    </recommendedName>
</protein>
<gene>
    <name evidence="3" type="ORF">ZT3D7_G10056</name>
</gene>
<dbReference type="Pfam" id="PF00657">
    <property type="entry name" value="Lipase_GDSL"/>
    <property type="match status" value="1"/>
</dbReference>
<organism evidence="3 4">
    <name type="scientific">Zymoseptoria tritici (strain ST99CH_3D7)</name>
    <dbReference type="NCBI Taxonomy" id="1276538"/>
    <lineage>
        <taxon>Eukaryota</taxon>
        <taxon>Fungi</taxon>
        <taxon>Dikarya</taxon>
        <taxon>Ascomycota</taxon>
        <taxon>Pezizomycotina</taxon>
        <taxon>Dothideomycetes</taxon>
        <taxon>Dothideomycetidae</taxon>
        <taxon>Mycosphaerellales</taxon>
        <taxon>Mycosphaerellaceae</taxon>
        <taxon>Zymoseptoria</taxon>
    </lineage>
</organism>
<dbReference type="AlphaFoldDB" id="A0A1X7S665"/>
<sequence length="313" mass="33671">MVFSSFLTSVLLLSGSIVEAGLVHRQTQTTKPSKFLFIFGDSYTSTGFNVSNSPQPSVSNPLGNGGYPGTRTSGGDGWVDVIMKNNSRPGTVVYNFAVVGDPVNATLVQPTVALPTPIADYRDQMRAFTSAIGSASSNKIGWNATNSLFISYFGINDVSIQVAAGRNASAGQKVLLPDLVDYFNIFGDQYKLGVRKFVLILVPPFFRAPVYSYGNSTSAPDVKNLTIWFNSQVKSRAASFRSQYPLANLSIADPTPYFNAVLDNPARYGAPNSTCLSYPAGQPCLWHDFAHPGIAIQRTFGQAMSTGLKSLGF</sequence>
<feature type="chain" id="PRO_5011965260" description="SGNH hydrolase-type esterase domain-containing protein" evidence="2">
    <location>
        <begin position="21"/>
        <end position="313"/>
    </location>
</feature>
<accession>A0A1X7S665</accession>
<dbReference type="STRING" id="1276538.A0A1X7S665"/>
<dbReference type="InterPro" id="IPR001087">
    <property type="entry name" value="GDSL"/>
</dbReference>
<dbReference type="Gene3D" id="3.40.50.1110">
    <property type="entry name" value="SGNH hydrolase"/>
    <property type="match status" value="1"/>
</dbReference>
<name>A0A1X7S665_ZYMT9</name>
<proteinExistence type="predicted"/>
<dbReference type="EMBL" id="LT853701">
    <property type="protein sequence ID" value="SMQ54901.1"/>
    <property type="molecule type" value="Genomic_DNA"/>
</dbReference>
<dbReference type="InterPro" id="IPR036514">
    <property type="entry name" value="SGNH_hydro_sf"/>
</dbReference>
<dbReference type="Proteomes" id="UP000215127">
    <property type="component" value="Chromosome 10"/>
</dbReference>
<dbReference type="PANTHER" id="PTHR45648:SF22">
    <property type="entry name" value="GDSL LIPASE_ACYLHYDROLASE FAMILY PROTEIN (AFU_ORTHOLOGUE AFUA_4G14700)"/>
    <property type="match status" value="1"/>
</dbReference>
<evidence type="ECO:0000256" key="2">
    <source>
        <dbReference type="SAM" id="SignalP"/>
    </source>
</evidence>
<keyword evidence="4" id="KW-1185">Reference proteome</keyword>
<keyword evidence="2" id="KW-0732">Signal</keyword>
<keyword evidence="1" id="KW-0378">Hydrolase</keyword>
<reference evidence="3 4" key="1">
    <citation type="submission" date="2016-06" db="EMBL/GenBank/DDBJ databases">
        <authorList>
            <person name="Kjaerup R.B."/>
            <person name="Dalgaard T.S."/>
            <person name="Juul-Madsen H.R."/>
        </authorList>
    </citation>
    <scope>NUCLEOTIDE SEQUENCE [LARGE SCALE GENOMIC DNA]</scope>
</reference>
<dbReference type="PANTHER" id="PTHR45648">
    <property type="entry name" value="GDSL LIPASE/ACYLHYDROLASE FAMILY PROTEIN (AFU_ORTHOLOGUE AFUA_4G14700)"/>
    <property type="match status" value="1"/>
</dbReference>
<evidence type="ECO:0000313" key="4">
    <source>
        <dbReference type="Proteomes" id="UP000215127"/>
    </source>
</evidence>
<dbReference type="GO" id="GO:0016788">
    <property type="term" value="F:hydrolase activity, acting on ester bonds"/>
    <property type="evidence" value="ECO:0007669"/>
    <property type="project" value="InterPro"/>
</dbReference>
<feature type="signal peptide" evidence="2">
    <location>
        <begin position="1"/>
        <end position="20"/>
    </location>
</feature>
<evidence type="ECO:0000256" key="1">
    <source>
        <dbReference type="ARBA" id="ARBA00022801"/>
    </source>
</evidence>